<dbReference type="AlphaFoldDB" id="A0A4U0WZJ6"/>
<keyword evidence="2" id="KW-1133">Transmembrane helix</keyword>
<feature type="transmembrane region" description="Helical" evidence="2">
    <location>
        <begin position="12"/>
        <end position="31"/>
    </location>
</feature>
<dbReference type="EMBL" id="NAJN01000744">
    <property type="protein sequence ID" value="TKA69292.1"/>
    <property type="molecule type" value="Genomic_DNA"/>
</dbReference>
<proteinExistence type="predicted"/>
<reference evidence="3 4" key="1">
    <citation type="submission" date="2017-03" db="EMBL/GenBank/DDBJ databases">
        <title>Genomes of endolithic fungi from Antarctica.</title>
        <authorList>
            <person name="Coleine C."/>
            <person name="Masonjones S."/>
            <person name="Stajich J.E."/>
        </authorList>
    </citation>
    <scope>NUCLEOTIDE SEQUENCE [LARGE SCALE GENOMIC DNA]</scope>
    <source>
        <strain evidence="3 4">CCFEE 5187</strain>
    </source>
</reference>
<feature type="transmembrane region" description="Helical" evidence="2">
    <location>
        <begin position="37"/>
        <end position="57"/>
    </location>
</feature>
<keyword evidence="2" id="KW-0812">Transmembrane</keyword>
<name>A0A4U0WZJ6_9PEZI</name>
<sequence>MAITGRQATTVTSILYLLGLTVVAAYAMHTIRQDSLPIPLALAAFTLALPPIAGLSLESTTALSSRDSTKGRSFRTNTSFLVAMTVLCVYETAIATLAGTHIAPVGGLRCGLEEQWAGLFHARKAKRIRRIQDAFQCCGLLGVKDRAFPFPDKEHGNDACVQVYGWQKSCLESWRAEERTVATLLLLVPLLVFLWKVDQIQMSEQITVLTTHKIIIISAPSERPLWLSRLLRLPQTNRDAEHGSQRRALEYQPVGEPYSDNPVTEEAEEEVLEENRAVRGNSQLASRVQPSALLGEAHEWSGQTAHE</sequence>
<accession>A0A4U0WZJ6</accession>
<organism evidence="3 4">
    <name type="scientific">Cryomyces minteri</name>
    <dbReference type="NCBI Taxonomy" id="331657"/>
    <lineage>
        <taxon>Eukaryota</taxon>
        <taxon>Fungi</taxon>
        <taxon>Dikarya</taxon>
        <taxon>Ascomycota</taxon>
        <taxon>Pezizomycotina</taxon>
        <taxon>Dothideomycetes</taxon>
        <taxon>Dothideomycetes incertae sedis</taxon>
        <taxon>Cryomyces</taxon>
    </lineage>
</organism>
<comment type="caution">
    <text evidence="3">The sequence shown here is derived from an EMBL/GenBank/DDBJ whole genome shotgun (WGS) entry which is preliminary data.</text>
</comment>
<feature type="compositionally biased region" description="Acidic residues" evidence="1">
    <location>
        <begin position="263"/>
        <end position="272"/>
    </location>
</feature>
<feature type="compositionally biased region" description="Basic and acidic residues" evidence="1">
    <location>
        <begin position="238"/>
        <end position="249"/>
    </location>
</feature>
<keyword evidence="4" id="KW-1185">Reference proteome</keyword>
<evidence type="ECO:0000256" key="2">
    <source>
        <dbReference type="SAM" id="Phobius"/>
    </source>
</evidence>
<dbReference type="OrthoDB" id="71600at2759"/>
<evidence type="ECO:0008006" key="5">
    <source>
        <dbReference type="Google" id="ProtNLM"/>
    </source>
</evidence>
<evidence type="ECO:0000313" key="3">
    <source>
        <dbReference type="EMBL" id="TKA69292.1"/>
    </source>
</evidence>
<evidence type="ECO:0000256" key="1">
    <source>
        <dbReference type="SAM" id="MobiDB-lite"/>
    </source>
</evidence>
<feature type="transmembrane region" description="Helical" evidence="2">
    <location>
        <begin position="78"/>
        <end position="98"/>
    </location>
</feature>
<dbReference type="Proteomes" id="UP000308768">
    <property type="component" value="Unassembled WGS sequence"/>
</dbReference>
<keyword evidence="2" id="KW-0472">Membrane</keyword>
<evidence type="ECO:0000313" key="4">
    <source>
        <dbReference type="Proteomes" id="UP000308768"/>
    </source>
</evidence>
<protein>
    <recommendedName>
        <fullName evidence="5">Tetraspanin Tsp3</fullName>
    </recommendedName>
</protein>
<feature type="region of interest" description="Disordered" evidence="1">
    <location>
        <begin position="238"/>
        <end position="284"/>
    </location>
</feature>
<gene>
    <name evidence="3" type="ORF">B0A49_03113</name>
</gene>